<gene>
    <name evidence="1" type="ORF">O6H91_10G038600</name>
</gene>
<name>A0ACC2CFZ8_DIPCM</name>
<evidence type="ECO:0000313" key="1">
    <source>
        <dbReference type="EMBL" id="KAJ7540958.1"/>
    </source>
</evidence>
<reference evidence="2" key="1">
    <citation type="journal article" date="2024" name="Proc. Natl. Acad. Sci. U.S.A.">
        <title>Extraordinary preservation of gene collinearity over three hundred million years revealed in homosporous lycophytes.</title>
        <authorList>
            <person name="Li C."/>
            <person name="Wickell D."/>
            <person name="Kuo L.Y."/>
            <person name="Chen X."/>
            <person name="Nie B."/>
            <person name="Liao X."/>
            <person name="Peng D."/>
            <person name="Ji J."/>
            <person name="Jenkins J."/>
            <person name="Williams M."/>
            <person name="Shu S."/>
            <person name="Plott C."/>
            <person name="Barry K."/>
            <person name="Rajasekar S."/>
            <person name="Grimwood J."/>
            <person name="Han X."/>
            <person name="Sun S."/>
            <person name="Hou Z."/>
            <person name="He W."/>
            <person name="Dai G."/>
            <person name="Sun C."/>
            <person name="Schmutz J."/>
            <person name="Leebens-Mack J.H."/>
            <person name="Li F.W."/>
            <person name="Wang L."/>
        </authorList>
    </citation>
    <scope>NUCLEOTIDE SEQUENCE [LARGE SCALE GENOMIC DNA]</scope>
    <source>
        <strain evidence="2">cv. PW_Plant_1</strain>
    </source>
</reference>
<keyword evidence="2" id="KW-1185">Reference proteome</keyword>
<accession>A0ACC2CFZ8</accession>
<dbReference type="Proteomes" id="UP001162992">
    <property type="component" value="Chromosome 10"/>
</dbReference>
<protein>
    <submittedName>
        <fullName evidence="1">Uncharacterized protein</fullName>
    </submittedName>
</protein>
<proteinExistence type="predicted"/>
<comment type="caution">
    <text evidence="1">The sequence shown here is derived from an EMBL/GenBank/DDBJ whole genome shotgun (WGS) entry which is preliminary data.</text>
</comment>
<dbReference type="EMBL" id="CM055101">
    <property type="protein sequence ID" value="KAJ7540958.1"/>
    <property type="molecule type" value="Genomic_DNA"/>
</dbReference>
<sequence length="334" mass="36931">MVRCRLAYNCLHVQVSDSDESFCPLQRFCSFYKSKLLNMTKITVSGKEIVKVVVVSGGVLFLALSGTSILQKFIFVKYPIAVAQSKLVKGICRLPIALFPSTRDAVISELSRKGSTSPVSQICCNKDSNEKKTFITFEGGNSKFKPKISNLLNQEMFKTSTSCVNQATLDAGAVRGSVEDGEEDEDERGIFLELISNVAPAESNLSGIREHVREKKKVHFAASVIEPKGDNREYRRNPKSSQRRPTLLLSTTRKPLLRRVNGAGLMHSNSQSVATESVQSSDLDSLNCSHADRRSLDVGEKSSKIRTLFGSQLPANRIALYAGMYPDRFQRALV</sequence>
<evidence type="ECO:0000313" key="2">
    <source>
        <dbReference type="Proteomes" id="UP001162992"/>
    </source>
</evidence>
<organism evidence="1 2">
    <name type="scientific">Diphasiastrum complanatum</name>
    <name type="common">Issler's clubmoss</name>
    <name type="synonym">Lycopodium complanatum</name>
    <dbReference type="NCBI Taxonomy" id="34168"/>
    <lineage>
        <taxon>Eukaryota</taxon>
        <taxon>Viridiplantae</taxon>
        <taxon>Streptophyta</taxon>
        <taxon>Embryophyta</taxon>
        <taxon>Tracheophyta</taxon>
        <taxon>Lycopodiopsida</taxon>
        <taxon>Lycopodiales</taxon>
        <taxon>Lycopodiaceae</taxon>
        <taxon>Lycopodioideae</taxon>
        <taxon>Diphasiastrum</taxon>
    </lineage>
</organism>